<gene>
    <name evidence="2" type="ORF">EPD60_01335</name>
</gene>
<dbReference type="AlphaFoldDB" id="A0A4R1BNU6"/>
<evidence type="ECO:0000313" key="2">
    <source>
        <dbReference type="EMBL" id="TCJ19088.1"/>
    </source>
</evidence>
<reference evidence="2 3" key="1">
    <citation type="submission" date="2019-03" db="EMBL/GenBank/DDBJ databases">
        <authorList>
            <person name="Kim M.K.M."/>
        </authorList>
    </citation>
    <scope>NUCLEOTIDE SEQUENCE [LARGE SCALE GENOMIC DNA]</scope>
    <source>
        <strain evidence="2 3">17J68-12</strain>
    </source>
</reference>
<feature type="coiled-coil region" evidence="1">
    <location>
        <begin position="40"/>
        <end position="67"/>
    </location>
</feature>
<dbReference type="OrthoDB" id="677610at2"/>
<comment type="caution">
    <text evidence="2">The sequence shown here is derived from an EMBL/GenBank/DDBJ whole genome shotgun (WGS) entry which is preliminary data.</text>
</comment>
<sequence>MRTIISEYFIREIADWRCLIDFYLEEIKATEPLLRKVLGLNTVRRLAEKTERHLANLEAARLHFRQQQERIEGLEPDLYQGRSPAADDLVQPSLVSRMKVLRRILYHAERDYLGKKYRCDDFLADAIAIQNNIGGD</sequence>
<organism evidence="2 3">
    <name type="scientific">Flaviaesturariibacter flavus</name>
    <dbReference type="NCBI Taxonomy" id="2502780"/>
    <lineage>
        <taxon>Bacteria</taxon>
        <taxon>Pseudomonadati</taxon>
        <taxon>Bacteroidota</taxon>
        <taxon>Chitinophagia</taxon>
        <taxon>Chitinophagales</taxon>
        <taxon>Chitinophagaceae</taxon>
        <taxon>Flaviaestuariibacter</taxon>
    </lineage>
</organism>
<accession>A0A4R1BNU6</accession>
<proteinExistence type="predicted"/>
<protein>
    <submittedName>
        <fullName evidence="2">Uncharacterized protein</fullName>
    </submittedName>
</protein>
<evidence type="ECO:0000313" key="3">
    <source>
        <dbReference type="Proteomes" id="UP000295334"/>
    </source>
</evidence>
<evidence type="ECO:0000256" key="1">
    <source>
        <dbReference type="SAM" id="Coils"/>
    </source>
</evidence>
<name>A0A4R1BNU6_9BACT</name>
<keyword evidence="3" id="KW-1185">Reference proteome</keyword>
<dbReference type="Proteomes" id="UP000295334">
    <property type="component" value="Unassembled WGS sequence"/>
</dbReference>
<keyword evidence="1" id="KW-0175">Coiled coil</keyword>
<dbReference type="EMBL" id="SJZI01000002">
    <property type="protein sequence ID" value="TCJ19088.1"/>
    <property type="molecule type" value="Genomic_DNA"/>
</dbReference>
<dbReference type="RefSeq" id="WP_131446066.1">
    <property type="nucleotide sequence ID" value="NZ_SJZI01000002.1"/>
</dbReference>